<gene>
    <name evidence="3" type="ORF">Poli38472_006599</name>
</gene>
<dbReference type="SUPFAM" id="SSF50370">
    <property type="entry name" value="Ricin B-like lectins"/>
    <property type="match status" value="1"/>
</dbReference>
<proteinExistence type="predicted"/>
<protein>
    <recommendedName>
        <fullName evidence="5">Ricin B lectin domain-containing protein</fullName>
    </recommendedName>
</protein>
<comment type="caution">
    <text evidence="3">The sequence shown here is derived from an EMBL/GenBank/DDBJ whole genome shotgun (WGS) entry which is preliminary data.</text>
</comment>
<keyword evidence="4" id="KW-1185">Reference proteome</keyword>
<dbReference type="Proteomes" id="UP000794436">
    <property type="component" value="Unassembled WGS sequence"/>
</dbReference>
<evidence type="ECO:0000313" key="3">
    <source>
        <dbReference type="EMBL" id="TMW56589.1"/>
    </source>
</evidence>
<evidence type="ECO:0000313" key="4">
    <source>
        <dbReference type="Proteomes" id="UP000794436"/>
    </source>
</evidence>
<name>A0A8K1C4V9_PYTOL</name>
<dbReference type="InterPro" id="IPR035992">
    <property type="entry name" value="Ricin_B-like_lectins"/>
</dbReference>
<reference evidence="3" key="1">
    <citation type="submission" date="2019-03" db="EMBL/GenBank/DDBJ databases">
        <title>Long read genome sequence of the mycoparasitic Pythium oligandrum ATCC 38472 isolated from sugarbeet rhizosphere.</title>
        <authorList>
            <person name="Gaulin E."/>
        </authorList>
    </citation>
    <scope>NUCLEOTIDE SEQUENCE</scope>
    <source>
        <strain evidence="3">ATCC 38472_TT</strain>
    </source>
</reference>
<dbReference type="PROSITE" id="PS50231">
    <property type="entry name" value="RICIN_B_LECTIN"/>
    <property type="match status" value="1"/>
</dbReference>
<accession>A0A8K1C4V9</accession>
<dbReference type="AlphaFoldDB" id="A0A8K1C4V9"/>
<feature type="signal peptide" evidence="2">
    <location>
        <begin position="1"/>
        <end position="21"/>
    </location>
</feature>
<feature type="region of interest" description="Disordered" evidence="1">
    <location>
        <begin position="165"/>
        <end position="193"/>
    </location>
</feature>
<dbReference type="EMBL" id="SPLM01000145">
    <property type="protein sequence ID" value="TMW56589.1"/>
    <property type="molecule type" value="Genomic_DNA"/>
</dbReference>
<evidence type="ECO:0008006" key="5">
    <source>
        <dbReference type="Google" id="ProtNLM"/>
    </source>
</evidence>
<feature type="chain" id="PRO_5035466946" description="Ricin B lectin domain-containing protein" evidence="2">
    <location>
        <begin position="22"/>
        <end position="193"/>
    </location>
</feature>
<evidence type="ECO:0000256" key="2">
    <source>
        <dbReference type="SAM" id="SignalP"/>
    </source>
</evidence>
<organism evidence="3 4">
    <name type="scientific">Pythium oligandrum</name>
    <name type="common">Mycoparasitic fungus</name>
    <dbReference type="NCBI Taxonomy" id="41045"/>
    <lineage>
        <taxon>Eukaryota</taxon>
        <taxon>Sar</taxon>
        <taxon>Stramenopiles</taxon>
        <taxon>Oomycota</taxon>
        <taxon>Peronosporomycetes</taxon>
        <taxon>Pythiales</taxon>
        <taxon>Pythiaceae</taxon>
        <taxon>Pythium</taxon>
    </lineage>
</organism>
<sequence length="193" mass="21016">MKLSVVFTAVASLVMVATTQAADSVPFQVHPKSASNICVHYFGKKANYYGVTWECDNLSYQKFVYDKSAKSLKLAANTNVCWALNQENYLQLSICDPTDNRQMLVFRRIGSSNGLIIQVDEYANSCVDANRRNIKVNDCSSAYTTTTPGQIFQVEGISPDLIVTPPPGPVGPPVVPPVVPDPPTPDLTDCSNP</sequence>
<keyword evidence="2" id="KW-0732">Signal</keyword>
<feature type="compositionally biased region" description="Pro residues" evidence="1">
    <location>
        <begin position="165"/>
        <end position="185"/>
    </location>
</feature>
<evidence type="ECO:0000256" key="1">
    <source>
        <dbReference type="SAM" id="MobiDB-lite"/>
    </source>
</evidence>